<comment type="similarity">
    <text evidence="8">Belongs to the PpiD chaperone family.</text>
</comment>
<evidence type="ECO:0000256" key="8">
    <source>
        <dbReference type="ARBA" id="ARBA00038408"/>
    </source>
</evidence>
<dbReference type="Gene3D" id="3.10.50.40">
    <property type="match status" value="1"/>
</dbReference>
<dbReference type="InterPro" id="IPR027304">
    <property type="entry name" value="Trigger_fact/SurA_dom_sf"/>
</dbReference>
<keyword evidence="11 13" id="KW-0413">Isomerase</keyword>
<dbReference type="Pfam" id="PF00639">
    <property type="entry name" value="Rotamase"/>
    <property type="match status" value="1"/>
</dbReference>
<dbReference type="InterPro" id="IPR052029">
    <property type="entry name" value="PpiD_chaperone"/>
</dbReference>
<keyword evidence="11" id="KW-0697">Rotamase</keyword>
<evidence type="ECO:0000256" key="9">
    <source>
        <dbReference type="ARBA" id="ARBA00040743"/>
    </source>
</evidence>
<keyword evidence="14" id="KW-1185">Reference proteome</keyword>
<evidence type="ECO:0000256" key="5">
    <source>
        <dbReference type="ARBA" id="ARBA00022989"/>
    </source>
</evidence>
<dbReference type="Proteomes" id="UP000244571">
    <property type="component" value="Chromosome"/>
</dbReference>
<evidence type="ECO:0000256" key="10">
    <source>
        <dbReference type="ARBA" id="ARBA00042775"/>
    </source>
</evidence>
<evidence type="ECO:0000256" key="7">
    <source>
        <dbReference type="ARBA" id="ARBA00023186"/>
    </source>
</evidence>
<evidence type="ECO:0000256" key="11">
    <source>
        <dbReference type="PROSITE-ProRule" id="PRU00278"/>
    </source>
</evidence>
<dbReference type="InterPro" id="IPR000297">
    <property type="entry name" value="PPIase_PpiC"/>
</dbReference>
<dbReference type="Gene3D" id="1.10.4030.10">
    <property type="entry name" value="Porin chaperone SurA, peptide-binding domain"/>
    <property type="match status" value="1"/>
</dbReference>
<dbReference type="GO" id="GO:0003755">
    <property type="term" value="F:peptidyl-prolyl cis-trans isomerase activity"/>
    <property type="evidence" value="ECO:0007669"/>
    <property type="project" value="UniProtKB-KW"/>
</dbReference>
<evidence type="ECO:0000259" key="12">
    <source>
        <dbReference type="PROSITE" id="PS50198"/>
    </source>
</evidence>
<evidence type="ECO:0000256" key="6">
    <source>
        <dbReference type="ARBA" id="ARBA00023136"/>
    </source>
</evidence>
<dbReference type="PANTHER" id="PTHR47529">
    <property type="entry name" value="PEPTIDYL-PROLYL CIS-TRANS ISOMERASE D"/>
    <property type="match status" value="1"/>
</dbReference>
<dbReference type="KEGG" id="boz:DBV39_05735"/>
<evidence type="ECO:0000256" key="2">
    <source>
        <dbReference type="ARBA" id="ARBA00022475"/>
    </source>
</evidence>
<dbReference type="EMBL" id="CP028901">
    <property type="protein sequence ID" value="AWB33285.1"/>
    <property type="molecule type" value="Genomic_DNA"/>
</dbReference>
<evidence type="ECO:0000256" key="4">
    <source>
        <dbReference type="ARBA" id="ARBA00022692"/>
    </source>
</evidence>
<dbReference type="SUPFAM" id="SSF109998">
    <property type="entry name" value="Triger factor/SurA peptide-binding domain-like"/>
    <property type="match status" value="1"/>
</dbReference>
<evidence type="ECO:0000313" key="14">
    <source>
        <dbReference type="Proteomes" id="UP000244571"/>
    </source>
</evidence>
<proteinExistence type="inferred from homology"/>
<protein>
    <recommendedName>
        <fullName evidence="9">Periplasmic chaperone PpiD</fullName>
    </recommendedName>
    <alternativeName>
        <fullName evidence="10">Periplasmic folding chaperone</fullName>
    </alternativeName>
</protein>
<dbReference type="GO" id="GO:0005886">
    <property type="term" value="C:plasma membrane"/>
    <property type="evidence" value="ECO:0007669"/>
    <property type="project" value="UniProtKB-SubCell"/>
</dbReference>
<dbReference type="AlphaFoldDB" id="A0A2R4XHK7"/>
<gene>
    <name evidence="13" type="ORF">DBV39_05735</name>
</gene>
<keyword evidence="3" id="KW-0997">Cell inner membrane</keyword>
<organism evidence="13 14">
    <name type="scientific">Orrella marina</name>
    <dbReference type="NCBI Taxonomy" id="2163011"/>
    <lineage>
        <taxon>Bacteria</taxon>
        <taxon>Pseudomonadati</taxon>
        <taxon>Pseudomonadota</taxon>
        <taxon>Betaproteobacteria</taxon>
        <taxon>Burkholderiales</taxon>
        <taxon>Alcaligenaceae</taxon>
        <taxon>Orrella</taxon>
    </lineage>
</organism>
<comment type="subcellular location">
    <subcellularLocation>
        <location evidence="1">Cell inner membrane</location>
        <topology evidence="1">Single-pass type II membrane protein</topology>
        <orientation evidence="1">Periplasmic side</orientation>
    </subcellularLocation>
</comment>
<dbReference type="InterPro" id="IPR046357">
    <property type="entry name" value="PPIase_dom_sf"/>
</dbReference>
<dbReference type="PROSITE" id="PS50198">
    <property type="entry name" value="PPIC_PPIASE_2"/>
    <property type="match status" value="1"/>
</dbReference>
<dbReference type="PANTHER" id="PTHR47529:SF1">
    <property type="entry name" value="PERIPLASMIC CHAPERONE PPID"/>
    <property type="match status" value="1"/>
</dbReference>
<keyword evidence="6" id="KW-0472">Membrane</keyword>
<reference evidence="13 14" key="1">
    <citation type="submission" date="2018-04" db="EMBL/GenBank/DDBJ databases">
        <title>Bordetella sp. HZ20 isolated from seawater.</title>
        <authorList>
            <person name="Sun C."/>
        </authorList>
    </citation>
    <scope>NUCLEOTIDE SEQUENCE [LARGE SCALE GENOMIC DNA]</scope>
    <source>
        <strain evidence="13 14">HZ20</strain>
    </source>
</reference>
<dbReference type="SUPFAM" id="SSF54534">
    <property type="entry name" value="FKBP-like"/>
    <property type="match status" value="1"/>
</dbReference>
<name>A0A2R4XHK7_9BURK</name>
<dbReference type="Pfam" id="PF13624">
    <property type="entry name" value="SurA_N_3"/>
    <property type="match status" value="1"/>
</dbReference>
<keyword evidence="7" id="KW-0143">Chaperone</keyword>
<keyword evidence="4" id="KW-0812">Transmembrane</keyword>
<evidence type="ECO:0000256" key="3">
    <source>
        <dbReference type="ARBA" id="ARBA00022519"/>
    </source>
</evidence>
<feature type="domain" description="PpiC" evidence="12">
    <location>
        <begin position="280"/>
        <end position="383"/>
    </location>
</feature>
<evidence type="ECO:0000313" key="13">
    <source>
        <dbReference type="EMBL" id="AWB33285.1"/>
    </source>
</evidence>
<keyword evidence="2" id="KW-1003">Cell membrane</keyword>
<sequence length="667" mass="73623">MVHSSAFSQGFSSAFMFDFIRNHRRWMQLVLLLLVVPAFAFFGIEGYVGFMSQDRELAKVNGTAITLPEYDQARRARLEELRSMLGNRFDAEAIDSPSFREQLLEEMIDQRVIAAAAIEGRYTVSDEALRQTIADVPALQEDGQFSPERYRQVLASQGMTPADFELRLRSDLILSQVLGPVSLTASAPKSVVDHLVNALTQQRTVSTRRFTQSAYEGDVSVTDADIKAWYDENAEQLRLPESVNIEYVVIDEDAATQGVNVSEKEIEHYYQQNQSRFGQPERRRVSHVLFTVSASADQAEKDAALAKAEQAARDIKADPSLFADIARERSEDPGSASQGGDLGWIGQGTLVPEVEQSVFTLDKGQISDVVESPFGYHVVTVTDVQPASVKPLEQVRAEITSQIRTQLASARFAEMASQLTNLVYDQRDALEPIAQQLGLQLKKAEGISRDGLLSDELFVRETEMTDDIQALLSHPRIMQVAFSEEVKGTGENSGSIELAPDTILALRVTQINPSEIPSLELASPVIREDLVRERALEMARQAGQSLLKDLEASEEAAPAGFSPAQAVSRQNPRDLNTDELRAVMVMNEQSIPGYVGMNVQDGFTVIHVQSVEPGEPLDPSELRQFQGQLSQAWGQAEETAALAILRKKFQVEITPDGRALIDGLAAQ</sequence>
<keyword evidence="5" id="KW-1133">Transmembrane helix</keyword>
<accession>A0A2R4XHK7</accession>
<evidence type="ECO:0000256" key="1">
    <source>
        <dbReference type="ARBA" id="ARBA00004382"/>
    </source>
</evidence>